<keyword evidence="3" id="KW-1185">Reference proteome</keyword>
<dbReference type="EMBL" id="LR902109">
    <property type="protein sequence ID" value="CAD7249979.1"/>
    <property type="molecule type" value="Genomic_DNA"/>
</dbReference>
<evidence type="ECO:0000313" key="2">
    <source>
        <dbReference type="EMBL" id="CAD7249979.1"/>
    </source>
</evidence>
<dbReference type="OrthoDB" id="687730at2759"/>
<protein>
    <recommendedName>
        <fullName evidence="1">Calcium-activated chloride channel N-terminal domain-containing protein</fullName>
    </recommendedName>
</protein>
<gene>
    <name evidence="2" type="ORF">DSTB1V02_LOCUS9763</name>
</gene>
<accession>A0A7R9A9I9</accession>
<evidence type="ECO:0000313" key="3">
    <source>
        <dbReference type="Proteomes" id="UP000677054"/>
    </source>
</evidence>
<dbReference type="Pfam" id="PF08434">
    <property type="entry name" value="CLCA"/>
    <property type="match status" value="1"/>
</dbReference>
<evidence type="ECO:0000259" key="1">
    <source>
        <dbReference type="Pfam" id="PF08434"/>
    </source>
</evidence>
<dbReference type="AlphaFoldDB" id="A0A7R9A9I9"/>
<dbReference type="SUPFAM" id="SSF53300">
    <property type="entry name" value="vWA-like"/>
    <property type="match status" value="1"/>
</dbReference>
<organism evidence="2">
    <name type="scientific">Darwinula stevensoni</name>
    <dbReference type="NCBI Taxonomy" id="69355"/>
    <lineage>
        <taxon>Eukaryota</taxon>
        <taxon>Metazoa</taxon>
        <taxon>Ecdysozoa</taxon>
        <taxon>Arthropoda</taxon>
        <taxon>Crustacea</taxon>
        <taxon>Oligostraca</taxon>
        <taxon>Ostracoda</taxon>
        <taxon>Podocopa</taxon>
        <taxon>Podocopida</taxon>
        <taxon>Darwinulocopina</taxon>
        <taxon>Darwinuloidea</taxon>
        <taxon>Darwinulidae</taxon>
        <taxon>Darwinula</taxon>
    </lineage>
</organism>
<dbReference type="GO" id="GO:0032991">
    <property type="term" value="C:protein-containing complex"/>
    <property type="evidence" value="ECO:0007669"/>
    <property type="project" value="UniProtKB-ARBA"/>
</dbReference>
<sequence>MKDVFKNASRALFRATKDLSFFRSVKVVIPKHWDVGECARGISFTTGTLPWVHTLRGFQVGPPTPRNGDLPSTLQPWGCGHPGHHIYLPFTYFLGEAGLGFGDPGRILVREWAKYRYGVFEEAGYPQDPLYPSYFTPYLESGPEMEAPTGCSNGHVKGNRICSGDSCHFLPDNKGSNDDITSSLMSYLPILPNVEDFCDEKNHNADAPTQHNALCSGKSTWEIISSHPDFSQNPVPLMGKPSDPKFEFVKSQARKVFLLLDASSGGNVQLDQNRWEWTRSSVYRFLELLSHDPEQVELSLAHFALEMEEVPPLSPVNTFGLSNPRLVSRYPSANRTACIGCALDKIAQIIQEGSMKGAEVILLTRNAYLDRHDIAMADWDRMESVLASFDTVIHSVSADGQDQSILLTRNAYLDRHDIAMADWDRMESVLASFDTVIHSVSADGQDQSEVRLRRRSVLSDLVRGSGGRELHLDMTGDVTDMVAILNALEALVTPHSSFKVLEEVGSPSQYGKVRGRFMLDPSLTTATFTAYYGQEPRDVKVTSPSGRVLSQSPRLQAHYHAYIIDIPTIDMEEGMWEYQVDAFSMDRVGIEIRAKADPETEISLRGSTSWDHIQIPDPQVFQTLITVILLRHC</sequence>
<dbReference type="InterPro" id="IPR036465">
    <property type="entry name" value="vWFA_dom_sf"/>
</dbReference>
<name>A0A7R9A9I9_9CRUS</name>
<feature type="domain" description="Calcium-activated chloride channel N-terminal" evidence="1">
    <location>
        <begin position="2"/>
        <end position="232"/>
    </location>
</feature>
<dbReference type="EMBL" id="CAJPEV010002592">
    <property type="protein sequence ID" value="CAG0897416.1"/>
    <property type="molecule type" value="Genomic_DNA"/>
</dbReference>
<dbReference type="InterPro" id="IPR013642">
    <property type="entry name" value="CLCA_N"/>
</dbReference>
<reference evidence="2" key="1">
    <citation type="submission" date="2020-11" db="EMBL/GenBank/DDBJ databases">
        <authorList>
            <person name="Tran Van P."/>
        </authorList>
    </citation>
    <scope>NUCLEOTIDE SEQUENCE</scope>
</reference>
<dbReference type="Proteomes" id="UP000677054">
    <property type="component" value="Unassembled WGS sequence"/>
</dbReference>
<proteinExistence type="predicted"/>